<dbReference type="Proteomes" id="UP000007151">
    <property type="component" value="Unassembled WGS sequence"/>
</dbReference>
<accession>A0A212EQM8</accession>
<reference evidence="1 2" key="1">
    <citation type="journal article" date="2011" name="Cell">
        <title>The monarch butterfly genome yields insights into long-distance migration.</title>
        <authorList>
            <person name="Zhan S."/>
            <person name="Merlin C."/>
            <person name="Boore J.L."/>
            <person name="Reppert S.M."/>
        </authorList>
    </citation>
    <scope>NUCLEOTIDE SEQUENCE [LARGE SCALE GENOMIC DNA]</scope>
    <source>
        <strain evidence="1">F-2</strain>
    </source>
</reference>
<sequence length="18" mass="2064">MAHLLRSVYILGVGKDYE</sequence>
<gene>
    <name evidence="1" type="ORF">KGM_206456A</name>
</gene>
<proteinExistence type="predicted"/>
<organism evidence="1 2">
    <name type="scientific">Danaus plexippus plexippus</name>
    <dbReference type="NCBI Taxonomy" id="278856"/>
    <lineage>
        <taxon>Eukaryota</taxon>
        <taxon>Metazoa</taxon>
        <taxon>Ecdysozoa</taxon>
        <taxon>Arthropoda</taxon>
        <taxon>Hexapoda</taxon>
        <taxon>Insecta</taxon>
        <taxon>Pterygota</taxon>
        <taxon>Neoptera</taxon>
        <taxon>Endopterygota</taxon>
        <taxon>Lepidoptera</taxon>
        <taxon>Glossata</taxon>
        <taxon>Ditrysia</taxon>
        <taxon>Papilionoidea</taxon>
        <taxon>Nymphalidae</taxon>
        <taxon>Danainae</taxon>
        <taxon>Danaini</taxon>
        <taxon>Danaina</taxon>
        <taxon>Danaus</taxon>
        <taxon>Danaus</taxon>
    </lineage>
</organism>
<dbReference type="AlphaFoldDB" id="A0A212EQM8"/>
<protein>
    <submittedName>
        <fullName evidence="1">Uncharacterized protein</fullName>
    </submittedName>
</protein>
<dbReference type="InParanoid" id="A0A212EQM8"/>
<name>A0A212EQM8_DANPL</name>
<dbReference type="KEGG" id="dpl:KGM_206456A"/>
<evidence type="ECO:0000313" key="1">
    <source>
        <dbReference type="EMBL" id="OWR43800.1"/>
    </source>
</evidence>
<evidence type="ECO:0000313" key="2">
    <source>
        <dbReference type="Proteomes" id="UP000007151"/>
    </source>
</evidence>
<keyword evidence="2" id="KW-1185">Reference proteome</keyword>
<feature type="non-terminal residue" evidence="1">
    <location>
        <position position="18"/>
    </location>
</feature>
<dbReference type="EMBL" id="AGBW02013261">
    <property type="protein sequence ID" value="OWR43800.1"/>
    <property type="molecule type" value="Genomic_DNA"/>
</dbReference>
<comment type="caution">
    <text evidence="1">The sequence shown here is derived from an EMBL/GenBank/DDBJ whole genome shotgun (WGS) entry which is preliminary data.</text>
</comment>